<reference evidence="8" key="1">
    <citation type="submission" date="2017-04" db="EMBL/GenBank/DDBJ databases">
        <authorList>
            <person name="Abreu V.A."/>
            <person name="Popin R.V."/>
            <person name="Rigonato J."/>
            <person name="Andreote A.P."/>
            <person name="Schaker P.C."/>
            <person name="Hoff-Risseti C."/>
            <person name="Alvarenga D.O."/>
            <person name="Varani A.M."/>
            <person name="Fiore M.F."/>
        </authorList>
    </citation>
    <scope>NUCLEOTIDE SEQUENCE [LARGE SCALE GENOMIC DNA]</scope>
    <source>
        <strain evidence="8">CENA303</strain>
    </source>
</reference>
<dbReference type="AlphaFoldDB" id="A0A1X4GC46"/>
<name>A0A1X4GC46_9CYAN</name>
<dbReference type="Proteomes" id="UP000192997">
    <property type="component" value="Unassembled WGS sequence"/>
</dbReference>
<organism evidence="7 8">
    <name type="scientific">Cylindrospermopsis raciborskii CENA303</name>
    <dbReference type="NCBI Taxonomy" id="1170769"/>
    <lineage>
        <taxon>Bacteria</taxon>
        <taxon>Bacillati</taxon>
        <taxon>Cyanobacteriota</taxon>
        <taxon>Cyanophyceae</taxon>
        <taxon>Nostocales</taxon>
        <taxon>Aphanizomenonaceae</taxon>
        <taxon>Cylindrospermopsis</taxon>
    </lineage>
</organism>
<evidence type="ECO:0000256" key="1">
    <source>
        <dbReference type="ARBA" id="ARBA00002388"/>
    </source>
</evidence>
<evidence type="ECO:0000256" key="2">
    <source>
        <dbReference type="ARBA" id="ARBA00007365"/>
    </source>
</evidence>
<gene>
    <name evidence="7" type="ORF">B7O87_02390</name>
</gene>
<dbReference type="Pfam" id="PF00160">
    <property type="entry name" value="Pro_isomerase"/>
    <property type="match status" value="1"/>
</dbReference>
<sequence>MNFPEINITGEGKLHANLNTSLGKIVVRLEEERAPNTVKNFVGLATGAIDWKDPQTGKSMQGTSAYSGVRFHRVIPGFMIQCGDPLTLYPDLARRWGTGGPGYKFPDEFHPDLKHDAPGILSMANAGPGTNGSQWFITEGPTPHLDRRHSVFGHVVDGMDVVNRIANVSTTRDRPNQDVTLDSVEVFRQ</sequence>
<dbReference type="PANTHER" id="PTHR45625:SF4">
    <property type="entry name" value="PEPTIDYLPROLYL ISOMERASE DOMAIN AND WD REPEAT-CONTAINING PROTEIN 1"/>
    <property type="match status" value="1"/>
</dbReference>
<dbReference type="EMBL" id="NBYN01000009">
    <property type="protein sequence ID" value="OSO94647.1"/>
    <property type="molecule type" value="Genomic_DNA"/>
</dbReference>
<dbReference type="Gene3D" id="2.40.100.10">
    <property type="entry name" value="Cyclophilin-like"/>
    <property type="match status" value="1"/>
</dbReference>
<dbReference type="PANTHER" id="PTHR45625">
    <property type="entry name" value="PEPTIDYL-PROLYL CIS-TRANS ISOMERASE-RELATED"/>
    <property type="match status" value="1"/>
</dbReference>
<proteinExistence type="inferred from homology"/>
<dbReference type="PRINTS" id="PR00153">
    <property type="entry name" value="CSAPPISMRASE"/>
</dbReference>
<dbReference type="GO" id="GO:0003755">
    <property type="term" value="F:peptidyl-prolyl cis-trans isomerase activity"/>
    <property type="evidence" value="ECO:0007669"/>
    <property type="project" value="UniProtKB-UniRule"/>
</dbReference>
<evidence type="ECO:0000256" key="5">
    <source>
        <dbReference type="RuleBase" id="RU363019"/>
    </source>
</evidence>
<comment type="caution">
    <text evidence="7">The sequence shown here is derived from an EMBL/GenBank/DDBJ whole genome shotgun (WGS) entry which is preliminary data.</text>
</comment>
<accession>A0A1X4GC46</accession>
<evidence type="ECO:0000256" key="3">
    <source>
        <dbReference type="ARBA" id="ARBA00023110"/>
    </source>
</evidence>
<dbReference type="InterPro" id="IPR002130">
    <property type="entry name" value="Cyclophilin-type_PPIase_dom"/>
</dbReference>
<dbReference type="SUPFAM" id="SSF50891">
    <property type="entry name" value="Cyclophilin-like"/>
    <property type="match status" value="1"/>
</dbReference>
<evidence type="ECO:0000313" key="8">
    <source>
        <dbReference type="Proteomes" id="UP000192997"/>
    </source>
</evidence>
<dbReference type="InterPro" id="IPR029000">
    <property type="entry name" value="Cyclophilin-like_dom_sf"/>
</dbReference>
<dbReference type="EC" id="5.2.1.8" evidence="5"/>
<feature type="domain" description="PPIase cyclophilin-type" evidence="6">
    <location>
        <begin position="19"/>
        <end position="186"/>
    </location>
</feature>
<dbReference type="RefSeq" id="WP_085727027.1">
    <property type="nucleotide sequence ID" value="NZ_NBYN01000009.1"/>
</dbReference>
<dbReference type="InterPro" id="IPR044666">
    <property type="entry name" value="Cyclophilin_A-like"/>
</dbReference>
<keyword evidence="3 5" id="KW-0697">Rotamase</keyword>
<evidence type="ECO:0000259" key="6">
    <source>
        <dbReference type="PROSITE" id="PS50072"/>
    </source>
</evidence>
<comment type="similarity">
    <text evidence="2 5">Belongs to the cyclophilin-type PPIase family.</text>
</comment>
<dbReference type="CDD" id="cd00317">
    <property type="entry name" value="cyclophilin"/>
    <property type="match status" value="1"/>
</dbReference>
<keyword evidence="4 5" id="KW-0413">Isomerase</keyword>
<dbReference type="PIRSF" id="PIRSF001467">
    <property type="entry name" value="Peptidylpro_ismrse"/>
    <property type="match status" value="1"/>
</dbReference>
<comment type="function">
    <text evidence="1 5">PPIases accelerate the folding of proteins. It catalyzes the cis-trans isomerization of proline imidic peptide bonds in oligopeptides.</text>
</comment>
<dbReference type="PROSITE" id="PS50072">
    <property type="entry name" value="CSA_PPIASE_2"/>
    <property type="match status" value="1"/>
</dbReference>
<protein>
    <recommendedName>
        <fullName evidence="5">Peptidyl-prolyl cis-trans isomerase</fullName>
        <shortName evidence="5">PPIase</shortName>
        <ecNumber evidence="5">5.2.1.8</ecNumber>
    </recommendedName>
</protein>
<dbReference type="InterPro" id="IPR024936">
    <property type="entry name" value="Cyclophilin-type_PPIase"/>
</dbReference>
<evidence type="ECO:0000313" key="7">
    <source>
        <dbReference type="EMBL" id="OSO94647.1"/>
    </source>
</evidence>
<evidence type="ECO:0000256" key="4">
    <source>
        <dbReference type="ARBA" id="ARBA00023235"/>
    </source>
</evidence>
<comment type="catalytic activity">
    <reaction evidence="5">
        <text>[protein]-peptidylproline (omega=180) = [protein]-peptidylproline (omega=0)</text>
        <dbReference type="Rhea" id="RHEA:16237"/>
        <dbReference type="Rhea" id="RHEA-COMP:10747"/>
        <dbReference type="Rhea" id="RHEA-COMP:10748"/>
        <dbReference type="ChEBI" id="CHEBI:83833"/>
        <dbReference type="ChEBI" id="CHEBI:83834"/>
        <dbReference type="EC" id="5.2.1.8"/>
    </reaction>
</comment>